<organism evidence="3">
    <name type="scientific">Salpingoeca rosetta (strain ATCC 50818 / BSB-021)</name>
    <dbReference type="NCBI Taxonomy" id="946362"/>
    <lineage>
        <taxon>Eukaryota</taxon>
        <taxon>Choanoflagellata</taxon>
        <taxon>Craspedida</taxon>
        <taxon>Salpingoecidae</taxon>
        <taxon>Salpingoeca</taxon>
    </lineage>
</organism>
<gene>
    <name evidence="2" type="ORF">PTSG_01329</name>
</gene>
<proteinExistence type="predicted"/>
<reference evidence="2" key="1">
    <citation type="submission" date="2009-08" db="EMBL/GenBank/DDBJ databases">
        <title>Annotation of Salpingoeca rosetta.</title>
        <authorList>
            <consortium name="The Broad Institute Genome Sequencing Platform"/>
            <person name="Russ C."/>
            <person name="Cuomo C."/>
            <person name="Burger G."/>
            <person name="Gray M.W."/>
            <person name="Holland P.W.H."/>
            <person name="King N."/>
            <person name="Lang F.B.F."/>
            <person name="Roger A.J."/>
            <person name="Ruiz-Trillo I."/>
            <person name="Young S.K."/>
            <person name="Zeng Q."/>
            <person name="Gargeya S."/>
            <person name="Alvarado L."/>
            <person name="Berlin A."/>
            <person name="Chapman S.B."/>
            <person name="Chen Z."/>
            <person name="Freedman E."/>
            <person name="Gellesch M."/>
            <person name="Goldberg J."/>
            <person name="Griggs A."/>
            <person name="Gujja S."/>
            <person name="Heilman E."/>
            <person name="Heiman D."/>
            <person name="Howarth C."/>
            <person name="Mehta T."/>
            <person name="Neiman D."/>
            <person name="Pearson M."/>
            <person name="Roberts A."/>
            <person name="Saif S."/>
            <person name="Shea T."/>
            <person name="Shenoy N."/>
            <person name="Sisk P."/>
            <person name="Stolte C."/>
            <person name="Sykes S."/>
            <person name="White J."/>
            <person name="Yandava C."/>
            <person name="Haas B."/>
            <person name="Nusbaum C."/>
            <person name="Birren B."/>
        </authorList>
    </citation>
    <scope>NUCLEOTIDE SEQUENCE [LARGE SCALE GENOMIC DNA]</scope>
    <source>
        <strain evidence="2">ATCC 50818</strain>
    </source>
</reference>
<dbReference type="GeneID" id="16077897"/>
<dbReference type="KEGG" id="sre:PTSG_01329"/>
<feature type="compositionally biased region" description="Low complexity" evidence="1">
    <location>
        <begin position="264"/>
        <end position="298"/>
    </location>
</feature>
<keyword evidence="3" id="KW-1185">Reference proteome</keyword>
<accession>F2U011</accession>
<dbReference type="EMBL" id="GL832958">
    <property type="protein sequence ID" value="EGD80739.1"/>
    <property type="molecule type" value="Genomic_DNA"/>
</dbReference>
<dbReference type="InParanoid" id="F2U011"/>
<name>F2U011_SALR5</name>
<evidence type="ECO:0000256" key="1">
    <source>
        <dbReference type="SAM" id="MobiDB-lite"/>
    </source>
</evidence>
<sequence>MSFVLPEPFRTIDGLVKRMFEAAWKEILIREELQAIKGDNFIHAQEGWEQQQLPADAQVCFGRIWTRSESVLGPEHNKQPKKKPNAAVAFPAPAPHVSGRSAGALLIGAPIKHGSGDTDGSGRLDWQVVMELPPRARGLPCFALLPLRQRRRVQPHQGRDADQHMHPSTSAEDGEDAQQPTGADLVLFVYHPTTHVYMCLQAPPPPPPTAKQTQQAQHHNMKSIIVDQGVLPVPHGGGSITDVVPLLSRAEHAHLFPRPQPAQLSSGTPASTAATTPLPQAQSAASTSTTAMGGSSSSSTYIADDDNDASRVLTHVAVSCDGHFVLFDACSWLSASRAKGKGRPKSRATPALQLLHLIGSIATKQKAFSAIQDDHNQQVFLAELGRARLSVVSLTAKASSTAALKDRPILLSGSVTSVGHIDGVLLFGLSNGNVSVFTLAASMKGVADRCVLIECPPPPEGREWEDMSWEDGELLLSCTDNGLTHVCSLVAGTVP</sequence>
<feature type="region of interest" description="Disordered" evidence="1">
    <location>
        <begin position="152"/>
        <end position="179"/>
    </location>
</feature>
<feature type="region of interest" description="Disordered" evidence="1">
    <location>
        <begin position="258"/>
        <end position="298"/>
    </location>
</feature>
<dbReference type="RefSeq" id="XP_004997300.1">
    <property type="nucleotide sequence ID" value="XM_004997243.1"/>
</dbReference>
<dbReference type="AlphaFoldDB" id="F2U011"/>
<dbReference type="Proteomes" id="UP000007799">
    <property type="component" value="Unassembled WGS sequence"/>
</dbReference>
<evidence type="ECO:0000313" key="2">
    <source>
        <dbReference type="EMBL" id="EGD80739.1"/>
    </source>
</evidence>
<evidence type="ECO:0000313" key="3">
    <source>
        <dbReference type="Proteomes" id="UP000007799"/>
    </source>
</evidence>
<protein>
    <submittedName>
        <fullName evidence="2">Uncharacterized protein</fullName>
    </submittedName>
</protein>